<gene>
    <name evidence="2" type="ORF">FIBSPDRAFT_325829</name>
</gene>
<feature type="compositionally biased region" description="Polar residues" evidence="1">
    <location>
        <begin position="15"/>
        <end position="25"/>
    </location>
</feature>
<protein>
    <submittedName>
        <fullName evidence="2">Uncharacterized protein</fullName>
    </submittedName>
</protein>
<feature type="region of interest" description="Disordered" evidence="1">
    <location>
        <begin position="1"/>
        <end position="39"/>
    </location>
</feature>
<organism evidence="2">
    <name type="scientific">Athelia psychrophila</name>
    <dbReference type="NCBI Taxonomy" id="1759441"/>
    <lineage>
        <taxon>Eukaryota</taxon>
        <taxon>Fungi</taxon>
        <taxon>Dikarya</taxon>
        <taxon>Basidiomycota</taxon>
        <taxon>Agaricomycotina</taxon>
        <taxon>Agaricomycetes</taxon>
        <taxon>Agaricomycetidae</taxon>
        <taxon>Atheliales</taxon>
        <taxon>Atheliaceae</taxon>
        <taxon>Athelia</taxon>
    </lineage>
</organism>
<dbReference type="AlphaFoldDB" id="A0A166Q8Y9"/>
<reference evidence="2" key="1">
    <citation type="journal article" date="2016" name="Mol. Biol. Evol.">
        <title>Comparative Genomics of Early-Diverging Mushroom-Forming Fungi Provides Insights into the Origins of Lignocellulose Decay Capabilities.</title>
        <authorList>
            <person name="Nagy L.G."/>
            <person name="Riley R."/>
            <person name="Tritt A."/>
            <person name="Adam C."/>
            <person name="Daum C."/>
            <person name="Floudas D."/>
            <person name="Sun H."/>
            <person name="Yadav J.S."/>
            <person name="Pangilinan J."/>
            <person name="Larsson K.H."/>
            <person name="Matsuura K."/>
            <person name="Barry K."/>
            <person name="Labutti K."/>
            <person name="Kuo R."/>
            <person name="Ohm R.A."/>
            <person name="Bhattacharya S.S."/>
            <person name="Shirouzu T."/>
            <person name="Yoshinaga Y."/>
            <person name="Martin F.M."/>
            <person name="Grigoriev I.V."/>
            <person name="Hibbett D.S."/>
        </authorList>
    </citation>
    <scope>NUCLEOTIDE SEQUENCE [LARGE SCALE GENOMIC DNA]</scope>
    <source>
        <strain evidence="2">CBS 109695</strain>
    </source>
</reference>
<dbReference type="EMBL" id="KV417511">
    <property type="protein sequence ID" value="KZP26889.1"/>
    <property type="molecule type" value="Genomic_DNA"/>
</dbReference>
<accession>A0A166Q8Y9</accession>
<proteinExistence type="predicted"/>
<sequence>MSHTILESDIREGNAQVQRPPSTRNPAVHGPSRQDPGLPSCPRPMCPCRESCQIPITASIPTLLRASVVHSALSAFEVSYFTFLMPATYLSHTICCACAKCPRLT</sequence>
<feature type="compositionally biased region" description="Basic and acidic residues" evidence="1">
    <location>
        <begin position="1"/>
        <end position="12"/>
    </location>
</feature>
<evidence type="ECO:0000256" key="1">
    <source>
        <dbReference type="SAM" id="MobiDB-lite"/>
    </source>
</evidence>
<name>A0A166Q8Y9_9AGAM</name>
<evidence type="ECO:0000313" key="2">
    <source>
        <dbReference type="EMBL" id="KZP26889.1"/>
    </source>
</evidence>